<accession>A0A9P6VQZ7</accession>
<keyword evidence="3" id="KW-1185">Reference proteome</keyword>
<protein>
    <submittedName>
        <fullName evidence="2">Uncharacterized protein</fullName>
    </submittedName>
</protein>
<comment type="caution">
    <text evidence="2">The sequence shown here is derived from an EMBL/GenBank/DDBJ whole genome shotgun (WGS) entry which is preliminary data.</text>
</comment>
<evidence type="ECO:0000256" key="1">
    <source>
        <dbReference type="SAM" id="SignalP"/>
    </source>
</evidence>
<keyword evidence="1" id="KW-0732">Signal</keyword>
<evidence type="ECO:0000313" key="3">
    <source>
        <dbReference type="Proteomes" id="UP000785200"/>
    </source>
</evidence>
<dbReference type="EMBL" id="VNKQ01000002">
    <property type="protein sequence ID" value="KAG0652595.1"/>
    <property type="molecule type" value="Genomic_DNA"/>
</dbReference>
<dbReference type="Pfam" id="PF17056">
    <property type="entry name" value="KRE1"/>
    <property type="match status" value="1"/>
</dbReference>
<dbReference type="InterPro" id="IPR031452">
    <property type="entry name" value="Kre1"/>
</dbReference>
<dbReference type="GO" id="GO:0031505">
    <property type="term" value="P:fungal-type cell wall organization"/>
    <property type="evidence" value="ECO:0007669"/>
    <property type="project" value="InterPro"/>
</dbReference>
<organism evidence="2 3">
    <name type="scientific">Hyphodiscus hymeniophilus</name>
    <dbReference type="NCBI Taxonomy" id="353542"/>
    <lineage>
        <taxon>Eukaryota</taxon>
        <taxon>Fungi</taxon>
        <taxon>Dikarya</taxon>
        <taxon>Ascomycota</taxon>
        <taxon>Pezizomycotina</taxon>
        <taxon>Leotiomycetes</taxon>
        <taxon>Helotiales</taxon>
        <taxon>Hyphodiscaceae</taxon>
        <taxon>Hyphodiscus</taxon>
    </lineage>
</organism>
<sequence>MQLFSAFLTSLLLLPSLANAAPEPQIAQGGGAAATTLAATQQAVTTSVNSLYTLNGVTTASYYLYTQTFASTALGTWDIGATPLSGSIGLGTIQGTIGVVPTNKKRGLDAVETPGPMI</sequence>
<dbReference type="Proteomes" id="UP000785200">
    <property type="component" value="Unassembled WGS sequence"/>
</dbReference>
<reference evidence="2" key="1">
    <citation type="submission" date="2019-07" db="EMBL/GenBank/DDBJ databases">
        <title>Hyphodiscus hymeniophilus genome sequencing and assembly.</title>
        <authorList>
            <person name="Kramer G."/>
            <person name="Nodwell J."/>
        </authorList>
    </citation>
    <scope>NUCLEOTIDE SEQUENCE</scope>
    <source>
        <strain evidence="2">ATCC 34498</strain>
    </source>
</reference>
<gene>
    <name evidence="2" type="ORF">D0Z07_0142</name>
</gene>
<feature type="signal peptide" evidence="1">
    <location>
        <begin position="1"/>
        <end position="20"/>
    </location>
</feature>
<evidence type="ECO:0000313" key="2">
    <source>
        <dbReference type="EMBL" id="KAG0652595.1"/>
    </source>
</evidence>
<name>A0A9P6VQZ7_9HELO</name>
<dbReference type="AlphaFoldDB" id="A0A9P6VQZ7"/>
<proteinExistence type="predicted"/>
<feature type="chain" id="PRO_5040273326" evidence="1">
    <location>
        <begin position="21"/>
        <end position="118"/>
    </location>
</feature>
<dbReference type="OrthoDB" id="5406216at2759"/>